<protein>
    <recommendedName>
        <fullName evidence="2">G domain-containing protein</fullName>
    </recommendedName>
</protein>
<evidence type="ECO:0000259" key="2">
    <source>
        <dbReference type="Pfam" id="PF01926"/>
    </source>
</evidence>
<dbReference type="Pfam" id="PF01926">
    <property type="entry name" value="MMR_HSR1"/>
    <property type="match status" value="1"/>
</dbReference>
<keyword evidence="1" id="KW-0175">Coiled coil</keyword>
<organism evidence="3 4">
    <name type="scientific">Piloderma croceum (strain F 1598)</name>
    <dbReference type="NCBI Taxonomy" id="765440"/>
    <lineage>
        <taxon>Eukaryota</taxon>
        <taxon>Fungi</taxon>
        <taxon>Dikarya</taxon>
        <taxon>Basidiomycota</taxon>
        <taxon>Agaricomycotina</taxon>
        <taxon>Agaricomycetes</taxon>
        <taxon>Agaricomycetidae</taxon>
        <taxon>Atheliales</taxon>
        <taxon>Atheliaceae</taxon>
        <taxon>Piloderma</taxon>
    </lineage>
</organism>
<accession>A0A0C3FT51</accession>
<keyword evidence="4" id="KW-1185">Reference proteome</keyword>
<dbReference type="Proteomes" id="UP000054166">
    <property type="component" value="Unassembled WGS sequence"/>
</dbReference>
<feature type="coiled-coil region" evidence="1">
    <location>
        <begin position="206"/>
        <end position="256"/>
    </location>
</feature>
<evidence type="ECO:0000313" key="4">
    <source>
        <dbReference type="Proteomes" id="UP000054166"/>
    </source>
</evidence>
<sequence>MGPTGAGKSSFIECATRQDAGTIGHGLESFTSEIRAVRVNHPIDGRPVVLVDTPGFDDTYKSDLEILAMIAEWLVETYQSKSNLAAIIYVHDISESRMKGSALKNLRIFATLCGQKAMPNVIIVTTKWTEVPIERGVRREQELKAGFWNDMIADGCEIARFEDTYESAWSIIGGLGDRHRPQVLLPHEIVDSELQLPQTQAGITLHEELEELIKSQKESANRLRRLAQNQDNELVVQELNKQRAEIEVKIRKTADQLRELKNPFTMRIRKFFKSRG</sequence>
<gene>
    <name evidence="3" type="ORF">PILCRDRAFT_820198</name>
</gene>
<dbReference type="OrthoDB" id="8954335at2759"/>
<dbReference type="InParanoid" id="A0A0C3FT51"/>
<evidence type="ECO:0000256" key="1">
    <source>
        <dbReference type="SAM" id="Coils"/>
    </source>
</evidence>
<dbReference type="InterPro" id="IPR027417">
    <property type="entry name" value="P-loop_NTPase"/>
</dbReference>
<evidence type="ECO:0000313" key="3">
    <source>
        <dbReference type="EMBL" id="KIM82904.1"/>
    </source>
</evidence>
<proteinExistence type="predicted"/>
<dbReference type="HOGENOM" id="CLU_018003_0_0_1"/>
<name>A0A0C3FT51_PILCF</name>
<reference evidence="4" key="2">
    <citation type="submission" date="2015-01" db="EMBL/GenBank/DDBJ databases">
        <title>Evolutionary Origins and Diversification of the Mycorrhizal Mutualists.</title>
        <authorList>
            <consortium name="DOE Joint Genome Institute"/>
            <consortium name="Mycorrhizal Genomics Consortium"/>
            <person name="Kohler A."/>
            <person name="Kuo A."/>
            <person name="Nagy L.G."/>
            <person name="Floudas D."/>
            <person name="Copeland A."/>
            <person name="Barry K.W."/>
            <person name="Cichocki N."/>
            <person name="Veneault-Fourrey C."/>
            <person name="LaButti K."/>
            <person name="Lindquist E.A."/>
            <person name="Lipzen A."/>
            <person name="Lundell T."/>
            <person name="Morin E."/>
            <person name="Murat C."/>
            <person name="Riley R."/>
            <person name="Ohm R."/>
            <person name="Sun H."/>
            <person name="Tunlid A."/>
            <person name="Henrissat B."/>
            <person name="Grigoriev I.V."/>
            <person name="Hibbett D.S."/>
            <person name="Martin F."/>
        </authorList>
    </citation>
    <scope>NUCLEOTIDE SEQUENCE [LARGE SCALE GENOMIC DNA]</scope>
    <source>
        <strain evidence="4">F 1598</strain>
    </source>
</reference>
<dbReference type="InterPro" id="IPR006073">
    <property type="entry name" value="GTP-bd"/>
</dbReference>
<dbReference type="EMBL" id="KN832993">
    <property type="protein sequence ID" value="KIM82904.1"/>
    <property type="molecule type" value="Genomic_DNA"/>
</dbReference>
<dbReference type="CDD" id="cd00882">
    <property type="entry name" value="Ras_like_GTPase"/>
    <property type="match status" value="1"/>
</dbReference>
<dbReference type="GO" id="GO:0005525">
    <property type="term" value="F:GTP binding"/>
    <property type="evidence" value="ECO:0007669"/>
    <property type="project" value="InterPro"/>
</dbReference>
<dbReference type="AlphaFoldDB" id="A0A0C3FT51"/>
<dbReference type="SUPFAM" id="SSF52540">
    <property type="entry name" value="P-loop containing nucleoside triphosphate hydrolases"/>
    <property type="match status" value="1"/>
</dbReference>
<dbReference type="Gene3D" id="3.40.50.300">
    <property type="entry name" value="P-loop containing nucleotide triphosphate hydrolases"/>
    <property type="match status" value="1"/>
</dbReference>
<reference evidence="3 4" key="1">
    <citation type="submission" date="2014-04" db="EMBL/GenBank/DDBJ databases">
        <authorList>
            <consortium name="DOE Joint Genome Institute"/>
            <person name="Kuo A."/>
            <person name="Tarkka M."/>
            <person name="Buscot F."/>
            <person name="Kohler A."/>
            <person name="Nagy L.G."/>
            <person name="Floudas D."/>
            <person name="Copeland A."/>
            <person name="Barry K.W."/>
            <person name="Cichocki N."/>
            <person name="Veneault-Fourrey C."/>
            <person name="LaButti K."/>
            <person name="Lindquist E.A."/>
            <person name="Lipzen A."/>
            <person name="Lundell T."/>
            <person name="Morin E."/>
            <person name="Murat C."/>
            <person name="Sun H."/>
            <person name="Tunlid A."/>
            <person name="Henrissat B."/>
            <person name="Grigoriev I.V."/>
            <person name="Hibbett D.S."/>
            <person name="Martin F."/>
            <person name="Nordberg H.P."/>
            <person name="Cantor M.N."/>
            <person name="Hua S.X."/>
        </authorList>
    </citation>
    <scope>NUCLEOTIDE SEQUENCE [LARGE SCALE GENOMIC DNA]</scope>
    <source>
        <strain evidence="3 4">F 1598</strain>
    </source>
</reference>
<feature type="domain" description="G" evidence="2">
    <location>
        <begin position="1"/>
        <end position="99"/>
    </location>
</feature>